<organism evidence="3 4">
    <name type="scientific">Polarella glacialis</name>
    <name type="common">Dinoflagellate</name>
    <dbReference type="NCBI Taxonomy" id="89957"/>
    <lineage>
        <taxon>Eukaryota</taxon>
        <taxon>Sar</taxon>
        <taxon>Alveolata</taxon>
        <taxon>Dinophyceae</taxon>
        <taxon>Suessiales</taxon>
        <taxon>Suessiaceae</taxon>
        <taxon>Polarella</taxon>
    </lineage>
</organism>
<dbReference type="AlphaFoldDB" id="A0A813K6H3"/>
<dbReference type="EMBL" id="CAJNNW010027616">
    <property type="protein sequence ID" value="CAE8692325.1"/>
    <property type="molecule type" value="Genomic_DNA"/>
</dbReference>
<evidence type="ECO:0000313" key="2">
    <source>
        <dbReference type="EMBL" id="CAE8601768.1"/>
    </source>
</evidence>
<dbReference type="EMBL" id="CAJNNV010013524">
    <property type="protein sequence ID" value="CAE8601768.1"/>
    <property type="molecule type" value="Genomic_DNA"/>
</dbReference>
<comment type="caution">
    <text evidence="3">The sequence shown here is derived from an EMBL/GenBank/DDBJ whole genome shotgun (WGS) entry which is preliminary data.</text>
</comment>
<evidence type="ECO:0000313" key="5">
    <source>
        <dbReference type="Proteomes" id="UP000654075"/>
    </source>
</evidence>
<name>A0A813K6H3_POLGL</name>
<feature type="compositionally biased region" description="Basic and acidic residues" evidence="1">
    <location>
        <begin position="163"/>
        <end position="178"/>
    </location>
</feature>
<evidence type="ECO:0000256" key="1">
    <source>
        <dbReference type="SAM" id="MobiDB-lite"/>
    </source>
</evidence>
<reference evidence="3" key="1">
    <citation type="submission" date="2021-02" db="EMBL/GenBank/DDBJ databases">
        <authorList>
            <person name="Dougan E. K."/>
            <person name="Rhodes N."/>
            <person name="Thang M."/>
            <person name="Chan C."/>
        </authorList>
    </citation>
    <scope>NUCLEOTIDE SEQUENCE</scope>
</reference>
<protein>
    <submittedName>
        <fullName evidence="3">Uncharacterized protein</fullName>
    </submittedName>
</protein>
<evidence type="ECO:0000313" key="4">
    <source>
        <dbReference type="Proteomes" id="UP000626109"/>
    </source>
</evidence>
<gene>
    <name evidence="2" type="ORF">PGLA1383_LOCUS20050</name>
    <name evidence="3" type="ORF">PGLA2088_LOCUS27823</name>
</gene>
<evidence type="ECO:0000313" key="3">
    <source>
        <dbReference type="EMBL" id="CAE8692325.1"/>
    </source>
</evidence>
<dbReference type="Proteomes" id="UP000654075">
    <property type="component" value="Unassembled WGS sequence"/>
</dbReference>
<proteinExistence type="predicted"/>
<keyword evidence="5" id="KW-1185">Reference proteome</keyword>
<dbReference type="Proteomes" id="UP000626109">
    <property type="component" value="Unassembled WGS sequence"/>
</dbReference>
<feature type="compositionally biased region" description="Basic and acidic residues" evidence="1">
    <location>
        <begin position="205"/>
        <end position="217"/>
    </location>
</feature>
<feature type="region of interest" description="Disordered" evidence="1">
    <location>
        <begin position="159"/>
        <end position="217"/>
    </location>
</feature>
<sequence>MARLQEQLAAAELTAKNTDEARLEADVRAENQAEWILQLEAELQQYAATPRSEDGHQEEQAVSKLEAECANPLSAAAAAEEARPAAESLADAHNLRIALLEAQLQQQDAISPDSLKLSAFSNELEAAPARLSFAEQARVAAEAATESIGHRITELEEELQQEQQEKEAMTKKEAEKLSKVTGQMATDESIEHGTTELEAELQQEQQEKEAMTKNIEI</sequence>
<accession>A0A813K6H3</accession>